<keyword evidence="8 12" id="KW-0862">Zinc</keyword>
<feature type="transmembrane region" description="Helical" evidence="12">
    <location>
        <begin position="80"/>
        <end position="101"/>
    </location>
</feature>
<feature type="binding site" evidence="12">
    <location>
        <position position="221"/>
    </location>
    <ligand>
        <name>Zn(2+)</name>
        <dbReference type="ChEBI" id="CHEBI:29105"/>
        <note>catalytic</note>
    </ligand>
</feature>
<evidence type="ECO:0000256" key="3">
    <source>
        <dbReference type="ARBA" id="ARBA00022475"/>
    </source>
</evidence>
<sequence>MYDQIARNKRNSWILVIVVTLVLVGLGFLAGEYWGNGYAGAGFAVVIAVVSSLATYYGGAGMILAMSRAKRIEKKDHPRLFNVVEELAIAGGLPMPAIYIIDDSAPNAFATGRDPEHASVAITTGLLQKLSRDELQGVMAHELSHVGNRDILFAMMVGIMVGSIALVSDFFLRSVFWSRGGRKRDQKGSAGAIMLVVALLLAVLAPIFAKLLQLAVSRQREYLADASAVKLTRYPEGLASALEKISGDREVLEAANRATQHLYIVNPIKPFEKRVKGLFSTHPPIEDRVRRIRAM</sequence>
<keyword evidence="6 12" id="KW-0479">Metal-binding</keyword>
<dbReference type="GO" id="GO:0005886">
    <property type="term" value="C:plasma membrane"/>
    <property type="evidence" value="ECO:0007669"/>
    <property type="project" value="UniProtKB-SubCell"/>
</dbReference>
<dbReference type="Proteomes" id="UP000886069">
    <property type="component" value="Unassembled WGS sequence"/>
</dbReference>
<feature type="transmembrane region" description="Helical" evidence="12">
    <location>
        <begin position="151"/>
        <end position="172"/>
    </location>
</feature>
<dbReference type="Pfam" id="PF01435">
    <property type="entry name" value="Peptidase_M48"/>
    <property type="match status" value="1"/>
</dbReference>
<keyword evidence="5 12" id="KW-0812">Transmembrane</keyword>
<evidence type="ECO:0000256" key="8">
    <source>
        <dbReference type="ARBA" id="ARBA00022833"/>
    </source>
</evidence>
<dbReference type="PANTHER" id="PTHR43221">
    <property type="entry name" value="PROTEASE HTPX"/>
    <property type="match status" value="1"/>
</dbReference>
<dbReference type="HAMAP" id="MF_00188">
    <property type="entry name" value="Pept_M48_protease_HtpX"/>
    <property type="match status" value="1"/>
</dbReference>
<comment type="similarity">
    <text evidence="2 12">Belongs to the peptidase M48B family.</text>
</comment>
<dbReference type="PANTHER" id="PTHR43221:SF1">
    <property type="entry name" value="PROTEASE HTPX"/>
    <property type="match status" value="1"/>
</dbReference>
<comment type="caution">
    <text evidence="14">The sequence shown here is derived from an EMBL/GenBank/DDBJ whole genome shotgun (WGS) entry which is preliminary data.</text>
</comment>
<dbReference type="GO" id="GO:0004222">
    <property type="term" value="F:metalloendopeptidase activity"/>
    <property type="evidence" value="ECO:0007669"/>
    <property type="project" value="UniProtKB-UniRule"/>
</dbReference>
<feature type="transmembrane region" description="Helical" evidence="12">
    <location>
        <begin position="12"/>
        <end position="31"/>
    </location>
</feature>
<feature type="active site" evidence="12">
    <location>
        <position position="142"/>
    </location>
</feature>
<evidence type="ECO:0000256" key="2">
    <source>
        <dbReference type="ARBA" id="ARBA00009779"/>
    </source>
</evidence>
<gene>
    <name evidence="12" type="primary">htpX</name>
    <name evidence="14" type="ORF">ENO08_07405</name>
</gene>
<dbReference type="GO" id="GO:0008270">
    <property type="term" value="F:zinc ion binding"/>
    <property type="evidence" value="ECO:0007669"/>
    <property type="project" value="UniProtKB-UniRule"/>
</dbReference>
<evidence type="ECO:0000256" key="4">
    <source>
        <dbReference type="ARBA" id="ARBA00022670"/>
    </source>
</evidence>
<evidence type="ECO:0000256" key="1">
    <source>
        <dbReference type="ARBA" id="ARBA00004651"/>
    </source>
</evidence>
<keyword evidence="3 12" id="KW-1003">Cell membrane</keyword>
<keyword evidence="7 12" id="KW-0378">Hydrolase</keyword>
<keyword evidence="10 12" id="KW-0482">Metalloprotease</keyword>
<evidence type="ECO:0000256" key="11">
    <source>
        <dbReference type="ARBA" id="ARBA00023136"/>
    </source>
</evidence>
<dbReference type="InterPro" id="IPR001915">
    <property type="entry name" value="Peptidase_M48"/>
</dbReference>
<dbReference type="InterPro" id="IPR022919">
    <property type="entry name" value="Pept_M48_protease_HtpX"/>
</dbReference>
<evidence type="ECO:0000313" key="14">
    <source>
        <dbReference type="EMBL" id="HER44268.1"/>
    </source>
</evidence>
<feature type="transmembrane region" description="Helical" evidence="12">
    <location>
        <begin position="37"/>
        <end position="59"/>
    </location>
</feature>
<name>A0A7V2F478_UNCEI</name>
<dbReference type="CDD" id="cd07340">
    <property type="entry name" value="M48B_Htpx_like"/>
    <property type="match status" value="1"/>
</dbReference>
<evidence type="ECO:0000256" key="9">
    <source>
        <dbReference type="ARBA" id="ARBA00022989"/>
    </source>
</evidence>
<dbReference type="EMBL" id="DSEC01000533">
    <property type="protein sequence ID" value="HER44268.1"/>
    <property type="molecule type" value="Genomic_DNA"/>
</dbReference>
<feature type="transmembrane region" description="Helical" evidence="12">
    <location>
        <begin position="192"/>
        <end position="212"/>
    </location>
</feature>
<dbReference type="AlphaFoldDB" id="A0A7V2F478"/>
<evidence type="ECO:0000256" key="5">
    <source>
        <dbReference type="ARBA" id="ARBA00022692"/>
    </source>
</evidence>
<accession>A0A7V2F478</accession>
<keyword evidence="4 12" id="KW-0645">Protease</keyword>
<organism evidence="14">
    <name type="scientific">Eiseniibacteriota bacterium</name>
    <dbReference type="NCBI Taxonomy" id="2212470"/>
    <lineage>
        <taxon>Bacteria</taxon>
        <taxon>Candidatus Eiseniibacteriota</taxon>
    </lineage>
</organism>
<feature type="domain" description="Peptidase M48" evidence="13">
    <location>
        <begin position="76"/>
        <end position="294"/>
    </location>
</feature>
<dbReference type="EC" id="3.4.24.-" evidence="12"/>
<dbReference type="GO" id="GO:0006508">
    <property type="term" value="P:proteolysis"/>
    <property type="evidence" value="ECO:0007669"/>
    <property type="project" value="UniProtKB-KW"/>
</dbReference>
<dbReference type="InterPro" id="IPR050083">
    <property type="entry name" value="HtpX_protease"/>
</dbReference>
<evidence type="ECO:0000256" key="7">
    <source>
        <dbReference type="ARBA" id="ARBA00022801"/>
    </source>
</evidence>
<evidence type="ECO:0000256" key="6">
    <source>
        <dbReference type="ARBA" id="ARBA00022723"/>
    </source>
</evidence>
<comment type="subcellular location">
    <subcellularLocation>
        <location evidence="1 12">Cell membrane</location>
        <topology evidence="1 12">Multi-pass membrane protein</topology>
    </subcellularLocation>
</comment>
<reference evidence="14" key="1">
    <citation type="journal article" date="2020" name="mSystems">
        <title>Genome- and Community-Level Interaction Insights into Carbon Utilization and Element Cycling Functions of Hydrothermarchaeota in Hydrothermal Sediment.</title>
        <authorList>
            <person name="Zhou Z."/>
            <person name="Liu Y."/>
            <person name="Xu W."/>
            <person name="Pan J."/>
            <person name="Luo Z.H."/>
            <person name="Li M."/>
        </authorList>
    </citation>
    <scope>NUCLEOTIDE SEQUENCE [LARGE SCALE GENOMIC DNA]</scope>
    <source>
        <strain evidence="14">SpSt-1233</strain>
    </source>
</reference>
<keyword evidence="11 12" id="KW-0472">Membrane</keyword>
<comment type="cofactor">
    <cofactor evidence="12">
        <name>Zn(2+)</name>
        <dbReference type="ChEBI" id="CHEBI:29105"/>
    </cofactor>
    <text evidence="12">Binds 1 zinc ion per subunit.</text>
</comment>
<dbReference type="Gene3D" id="3.30.2010.10">
    <property type="entry name" value="Metalloproteases ('zincins'), catalytic domain"/>
    <property type="match status" value="1"/>
</dbReference>
<proteinExistence type="inferred from homology"/>
<keyword evidence="9 12" id="KW-1133">Transmembrane helix</keyword>
<feature type="binding site" evidence="12">
    <location>
        <position position="141"/>
    </location>
    <ligand>
        <name>Zn(2+)</name>
        <dbReference type="ChEBI" id="CHEBI:29105"/>
        <note>catalytic</note>
    </ligand>
</feature>
<evidence type="ECO:0000256" key="10">
    <source>
        <dbReference type="ARBA" id="ARBA00023049"/>
    </source>
</evidence>
<evidence type="ECO:0000256" key="12">
    <source>
        <dbReference type="HAMAP-Rule" id="MF_00188"/>
    </source>
</evidence>
<feature type="binding site" evidence="12">
    <location>
        <position position="145"/>
    </location>
    <ligand>
        <name>Zn(2+)</name>
        <dbReference type="ChEBI" id="CHEBI:29105"/>
        <note>catalytic</note>
    </ligand>
</feature>
<protein>
    <recommendedName>
        <fullName evidence="12">Protease HtpX homolog</fullName>
        <ecNumber evidence="12">3.4.24.-</ecNumber>
    </recommendedName>
</protein>
<evidence type="ECO:0000259" key="13">
    <source>
        <dbReference type="Pfam" id="PF01435"/>
    </source>
</evidence>